<evidence type="ECO:0000313" key="1">
    <source>
        <dbReference type="EMBL" id="MXU93113.1"/>
    </source>
</evidence>
<sequence length="141" mass="16204">MGSGAAGISTASGTSWAALALWQKRVWSASEAWPRKPLPQWGQKQRRQARCTRATCFLRLLRLRYSLLHTLHLKCTSWVWVRRCIDRLSSVWKLLPHSGHDLDCCSLPGSPWKQTRCARRLLSNLKKRPHGSQLKGHREQP</sequence>
<dbReference type="EMBL" id="GIFC01011030">
    <property type="protein sequence ID" value="MXU93113.1"/>
    <property type="molecule type" value="Transcribed_RNA"/>
</dbReference>
<accession>A0A6B0UTM5</accession>
<name>A0A6B0UTM5_IXORI</name>
<reference evidence="1" key="1">
    <citation type="submission" date="2019-12" db="EMBL/GenBank/DDBJ databases">
        <title>An insight into the sialome of adult female Ixodes ricinus ticks feeding for 6 days.</title>
        <authorList>
            <person name="Perner J."/>
            <person name="Ribeiro J.M.C."/>
        </authorList>
    </citation>
    <scope>NUCLEOTIDE SEQUENCE</scope>
    <source>
        <strain evidence="1">Semi-engorged</strain>
        <tissue evidence="1">Salivary glands</tissue>
    </source>
</reference>
<dbReference type="AlphaFoldDB" id="A0A6B0UTM5"/>
<organism evidence="1">
    <name type="scientific">Ixodes ricinus</name>
    <name type="common">Common tick</name>
    <name type="synonym">Acarus ricinus</name>
    <dbReference type="NCBI Taxonomy" id="34613"/>
    <lineage>
        <taxon>Eukaryota</taxon>
        <taxon>Metazoa</taxon>
        <taxon>Ecdysozoa</taxon>
        <taxon>Arthropoda</taxon>
        <taxon>Chelicerata</taxon>
        <taxon>Arachnida</taxon>
        <taxon>Acari</taxon>
        <taxon>Parasitiformes</taxon>
        <taxon>Ixodida</taxon>
        <taxon>Ixodoidea</taxon>
        <taxon>Ixodidae</taxon>
        <taxon>Ixodinae</taxon>
        <taxon>Ixodes</taxon>
    </lineage>
</organism>
<protein>
    <submittedName>
        <fullName evidence="1">Uncharacterized protein</fullName>
    </submittedName>
</protein>
<proteinExistence type="predicted"/>